<keyword evidence="5" id="KW-1185">Reference proteome</keyword>
<keyword evidence="3" id="KW-0560">Oxidoreductase</keyword>
<comment type="caution">
    <text evidence="4">The sequence shown here is derived from an EMBL/GenBank/DDBJ whole genome shotgun (WGS) entry which is preliminary data.</text>
</comment>
<keyword evidence="1" id="KW-0285">Flavoprotein</keyword>
<evidence type="ECO:0000313" key="5">
    <source>
        <dbReference type="Proteomes" id="UP000285146"/>
    </source>
</evidence>
<dbReference type="Gene3D" id="3.20.20.70">
    <property type="entry name" value="Aldolase class I"/>
    <property type="match status" value="2"/>
</dbReference>
<dbReference type="GO" id="GO:0018580">
    <property type="term" value="F:nitronate monooxygenase activity"/>
    <property type="evidence" value="ECO:0007669"/>
    <property type="project" value="InterPro"/>
</dbReference>
<evidence type="ECO:0000313" key="4">
    <source>
        <dbReference type="EMBL" id="ROW09996.1"/>
    </source>
</evidence>
<dbReference type="AlphaFoldDB" id="A0A423X2W0"/>
<gene>
    <name evidence="4" type="ORF">VPNG_06502</name>
</gene>
<dbReference type="PANTHER" id="PTHR32332">
    <property type="entry name" value="2-NITROPROPANE DIOXYGENASE"/>
    <property type="match status" value="1"/>
</dbReference>
<proteinExistence type="predicted"/>
<dbReference type="PANTHER" id="PTHR32332:SF20">
    <property type="entry name" value="2-NITROPROPANE DIOXYGENASE-LIKE PROTEIN"/>
    <property type="match status" value="1"/>
</dbReference>
<evidence type="ECO:0000256" key="1">
    <source>
        <dbReference type="ARBA" id="ARBA00022630"/>
    </source>
</evidence>
<dbReference type="Pfam" id="PF03060">
    <property type="entry name" value="NMO"/>
    <property type="match status" value="1"/>
</dbReference>
<organism evidence="4 5">
    <name type="scientific">Cytospora leucostoma</name>
    <dbReference type="NCBI Taxonomy" id="1230097"/>
    <lineage>
        <taxon>Eukaryota</taxon>
        <taxon>Fungi</taxon>
        <taxon>Dikarya</taxon>
        <taxon>Ascomycota</taxon>
        <taxon>Pezizomycotina</taxon>
        <taxon>Sordariomycetes</taxon>
        <taxon>Sordariomycetidae</taxon>
        <taxon>Diaporthales</taxon>
        <taxon>Cytosporaceae</taxon>
        <taxon>Cytospora</taxon>
    </lineage>
</organism>
<sequence length="364" mass="38699">MAPERPRPRNKLQEFFPSAKTPIIISAPMLGVSNGTLAGEVSKAGGLGTIPGGYDFAPGSAQLRFLGEELRKARAVLGLAELTLTPAPLAVGFLTCHASVARFREAALPILEEHLPQAAWLFAPDPDARERAHPGIIAALHERGIKVFVQVGTVAAAREAVLDGADIIVAQGVDAGGHQFAAGAGVISLVPEIRALLDGEFAGREIALVAAGGIADPSAVVAAIALGCSLGEFSMKFDDTDRTRTSFHDKIKGTDSLWPKMYDGRAIVTESWRDHISGVPLEENKIKYGTAKDAGDDSRQVTWSGTGVGLVNDAVPAADIVRNTREGAIKRLQALRFAFDDEGNDPKEKKSWVKELGQTLYEHK</sequence>
<dbReference type="InterPro" id="IPR004136">
    <property type="entry name" value="NMO"/>
</dbReference>
<evidence type="ECO:0000256" key="2">
    <source>
        <dbReference type="ARBA" id="ARBA00022643"/>
    </source>
</evidence>
<evidence type="ECO:0000256" key="3">
    <source>
        <dbReference type="ARBA" id="ARBA00023002"/>
    </source>
</evidence>
<protein>
    <submittedName>
        <fullName evidence="4">Uncharacterized protein</fullName>
    </submittedName>
</protein>
<keyword evidence="2" id="KW-0288">FMN</keyword>
<dbReference type="EMBL" id="LKEB01000029">
    <property type="protein sequence ID" value="ROW09996.1"/>
    <property type="molecule type" value="Genomic_DNA"/>
</dbReference>
<dbReference type="CDD" id="cd04730">
    <property type="entry name" value="NPD_like"/>
    <property type="match status" value="1"/>
</dbReference>
<dbReference type="OrthoDB" id="2349068at2759"/>
<dbReference type="Proteomes" id="UP000285146">
    <property type="component" value="Unassembled WGS sequence"/>
</dbReference>
<dbReference type="SUPFAM" id="SSF51412">
    <property type="entry name" value="Inosine monophosphate dehydrogenase (IMPDH)"/>
    <property type="match status" value="1"/>
</dbReference>
<name>A0A423X2W0_9PEZI</name>
<reference evidence="4 5" key="1">
    <citation type="submission" date="2015-09" db="EMBL/GenBank/DDBJ databases">
        <title>Host preference determinants of Valsa canker pathogens revealed by comparative genomics.</title>
        <authorList>
            <person name="Yin Z."/>
            <person name="Huang L."/>
        </authorList>
    </citation>
    <scope>NUCLEOTIDE SEQUENCE [LARGE SCALE GENOMIC DNA]</scope>
    <source>
        <strain evidence="4 5">SXYLt</strain>
    </source>
</reference>
<accession>A0A423X2W0</accession>
<dbReference type="InParanoid" id="A0A423X2W0"/>
<dbReference type="InterPro" id="IPR013785">
    <property type="entry name" value="Aldolase_TIM"/>
</dbReference>
<dbReference type="STRING" id="1230097.A0A423X2W0"/>